<evidence type="ECO:0000256" key="8">
    <source>
        <dbReference type="ARBA" id="ARBA00023012"/>
    </source>
</evidence>
<keyword evidence="3" id="KW-0597">Phosphoprotein</keyword>
<dbReference type="EC" id="2.7.13.3" evidence="2"/>
<comment type="caution">
    <text evidence="12">The sequence shown here is derived from an EMBL/GenBank/DDBJ whole genome shotgun (WGS) entry which is preliminary data.</text>
</comment>
<keyword evidence="10" id="KW-0812">Transmembrane</keyword>
<keyword evidence="9" id="KW-0175">Coiled coil</keyword>
<dbReference type="Gene3D" id="1.10.287.130">
    <property type="match status" value="1"/>
</dbReference>
<dbReference type="Proteomes" id="UP001357452">
    <property type="component" value="Unassembled WGS sequence"/>
</dbReference>
<evidence type="ECO:0000256" key="9">
    <source>
        <dbReference type="SAM" id="Coils"/>
    </source>
</evidence>
<evidence type="ECO:0000313" key="12">
    <source>
        <dbReference type="EMBL" id="MEE6188286.1"/>
    </source>
</evidence>
<keyword evidence="13" id="KW-1185">Reference proteome</keyword>
<dbReference type="GO" id="GO:0016301">
    <property type="term" value="F:kinase activity"/>
    <property type="evidence" value="ECO:0007669"/>
    <property type="project" value="UniProtKB-KW"/>
</dbReference>
<dbReference type="SUPFAM" id="SSF47384">
    <property type="entry name" value="Homodimeric domain of signal transducing histidine kinase"/>
    <property type="match status" value="1"/>
</dbReference>
<dbReference type="PROSITE" id="PS50109">
    <property type="entry name" value="HIS_KIN"/>
    <property type="match status" value="1"/>
</dbReference>
<dbReference type="InterPro" id="IPR036890">
    <property type="entry name" value="HATPase_C_sf"/>
</dbReference>
<keyword evidence="10" id="KW-1133">Transmembrane helix</keyword>
<reference evidence="12 13" key="1">
    <citation type="submission" date="2024-01" db="EMBL/GenBank/DDBJ databases">
        <title>Niabella digestum sp. nov., isolated from waste digestion system.</title>
        <authorList>
            <person name="Zhang L."/>
        </authorList>
    </citation>
    <scope>NUCLEOTIDE SEQUENCE [LARGE SCALE GENOMIC DNA]</scope>
    <source>
        <strain evidence="12 13">A18</strain>
    </source>
</reference>
<feature type="transmembrane region" description="Helical" evidence="10">
    <location>
        <begin position="402"/>
        <end position="422"/>
    </location>
</feature>
<dbReference type="InterPro" id="IPR003594">
    <property type="entry name" value="HATPase_dom"/>
</dbReference>
<dbReference type="InterPro" id="IPR005467">
    <property type="entry name" value="His_kinase_dom"/>
</dbReference>
<feature type="transmembrane region" description="Helical" evidence="10">
    <location>
        <begin position="370"/>
        <end position="390"/>
    </location>
</feature>
<comment type="catalytic activity">
    <reaction evidence="1">
        <text>ATP + protein L-histidine = ADP + protein N-phospho-L-histidine.</text>
        <dbReference type="EC" id="2.7.13.3"/>
    </reaction>
</comment>
<feature type="transmembrane region" description="Helical" evidence="10">
    <location>
        <begin position="248"/>
        <end position="266"/>
    </location>
</feature>
<dbReference type="SMART" id="SM00387">
    <property type="entry name" value="HATPase_c"/>
    <property type="match status" value="1"/>
</dbReference>
<feature type="coiled-coil region" evidence="9">
    <location>
        <begin position="36"/>
        <end position="63"/>
    </location>
</feature>
<dbReference type="Pfam" id="PF02518">
    <property type="entry name" value="HATPase_c"/>
    <property type="match status" value="1"/>
</dbReference>
<dbReference type="Gene3D" id="3.30.565.10">
    <property type="entry name" value="Histidine kinase-like ATPase, C-terminal domain"/>
    <property type="match status" value="1"/>
</dbReference>
<evidence type="ECO:0000256" key="3">
    <source>
        <dbReference type="ARBA" id="ARBA00022553"/>
    </source>
</evidence>
<dbReference type="Pfam" id="PF00512">
    <property type="entry name" value="HisKA"/>
    <property type="match status" value="1"/>
</dbReference>
<keyword evidence="10" id="KW-0472">Membrane</keyword>
<feature type="transmembrane region" description="Helical" evidence="10">
    <location>
        <begin position="214"/>
        <end position="236"/>
    </location>
</feature>
<dbReference type="PRINTS" id="PR00344">
    <property type="entry name" value="BCTRLSENSOR"/>
</dbReference>
<feature type="transmembrane region" description="Helical" evidence="10">
    <location>
        <begin position="12"/>
        <end position="32"/>
    </location>
</feature>
<feature type="transmembrane region" description="Helical" evidence="10">
    <location>
        <begin position="428"/>
        <end position="447"/>
    </location>
</feature>
<dbReference type="EMBL" id="JAZGLY010000010">
    <property type="protein sequence ID" value="MEE6188286.1"/>
    <property type="molecule type" value="Genomic_DNA"/>
</dbReference>
<evidence type="ECO:0000256" key="4">
    <source>
        <dbReference type="ARBA" id="ARBA00022679"/>
    </source>
</evidence>
<evidence type="ECO:0000256" key="5">
    <source>
        <dbReference type="ARBA" id="ARBA00022741"/>
    </source>
</evidence>
<feature type="domain" description="Histidine kinase" evidence="11">
    <location>
        <begin position="1039"/>
        <end position="1250"/>
    </location>
</feature>
<evidence type="ECO:0000313" key="13">
    <source>
        <dbReference type="Proteomes" id="UP001357452"/>
    </source>
</evidence>
<organism evidence="12 13">
    <name type="scientific">Niabella digestorum</name>
    <dbReference type="NCBI Taxonomy" id="3117701"/>
    <lineage>
        <taxon>Bacteria</taxon>
        <taxon>Pseudomonadati</taxon>
        <taxon>Bacteroidota</taxon>
        <taxon>Chitinophagia</taxon>
        <taxon>Chitinophagales</taxon>
        <taxon>Chitinophagaceae</taxon>
        <taxon>Niabella</taxon>
    </lineage>
</organism>
<gene>
    <name evidence="12" type="ORF">V2H41_13480</name>
</gene>
<feature type="transmembrane region" description="Helical" evidence="10">
    <location>
        <begin position="946"/>
        <end position="969"/>
    </location>
</feature>
<dbReference type="InterPro" id="IPR004358">
    <property type="entry name" value="Sig_transdc_His_kin-like_C"/>
</dbReference>
<proteinExistence type="predicted"/>
<dbReference type="Gene3D" id="6.10.340.10">
    <property type="match status" value="1"/>
</dbReference>
<dbReference type="RefSeq" id="WP_330975692.1">
    <property type="nucleotide sequence ID" value="NZ_JAZGLY010000010.1"/>
</dbReference>
<evidence type="ECO:0000256" key="1">
    <source>
        <dbReference type="ARBA" id="ARBA00000085"/>
    </source>
</evidence>
<evidence type="ECO:0000256" key="10">
    <source>
        <dbReference type="SAM" id="Phobius"/>
    </source>
</evidence>
<evidence type="ECO:0000259" key="11">
    <source>
        <dbReference type="PROSITE" id="PS50109"/>
    </source>
</evidence>
<dbReference type="PANTHER" id="PTHR43065:SF10">
    <property type="entry name" value="PEROXIDE STRESS-ACTIVATED HISTIDINE KINASE MAK3"/>
    <property type="match status" value="1"/>
</dbReference>
<evidence type="ECO:0000256" key="2">
    <source>
        <dbReference type="ARBA" id="ARBA00012438"/>
    </source>
</evidence>
<feature type="transmembrane region" description="Helical" evidence="10">
    <location>
        <begin position="459"/>
        <end position="480"/>
    </location>
</feature>
<feature type="transmembrane region" description="Helical" evidence="10">
    <location>
        <begin position="773"/>
        <end position="793"/>
    </location>
</feature>
<feature type="transmembrane region" description="Helical" evidence="10">
    <location>
        <begin position="286"/>
        <end position="309"/>
    </location>
</feature>
<feature type="transmembrane region" description="Helical" evidence="10">
    <location>
        <begin position="329"/>
        <end position="350"/>
    </location>
</feature>
<feature type="transmembrane region" description="Helical" evidence="10">
    <location>
        <begin position="726"/>
        <end position="752"/>
    </location>
</feature>
<accession>A0ABU7RJY5</accession>
<protein>
    <recommendedName>
        <fullName evidence="2">histidine kinase</fullName>
        <ecNumber evidence="2">2.7.13.3</ecNumber>
    </recommendedName>
</protein>
<keyword evidence="8" id="KW-0902">Two-component regulatory system</keyword>
<evidence type="ECO:0000256" key="6">
    <source>
        <dbReference type="ARBA" id="ARBA00022777"/>
    </source>
</evidence>
<keyword evidence="6 12" id="KW-0418">Kinase</keyword>
<evidence type="ECO:0000256" key="7">
    <source>
        <dbReference type="ARBA" id="ARBA00022840"/>
    </source>
</evidence>
<sequence>MNLFKRNSIFWAYFMLIASIALFIVSFALKFFPFDKVSVEHRAKELQRQLHVQEKDIATVLNDTALLQRLKTGKETQADLELLYDKYYSLYVYRLLDKAQYLKFWSSAHTMLPDSLLDNKNDEQFVRLSNGYYLIKRLYNPEVPGINIYCAILIKSQFFVDTRFFKQSFPLNTKLDKIADISEIPTEYAIKSASGKTYIYLKEAGQITNEYESLIVVVIRLVSFFLIFLSLYFLLYLKVVKKRGKSDISIFLGCMLAFRALLYVFREPFKLGSLELFSPQIFASGFLLPSLGDLLINSLLFCWLGVFIWNRIRSTEHKEILPPIRRNNWLLGVACISLLLGLTFVVIHVIRSIIIDSKISFDVTNFFSLNIYTAVGFLVLAFLVLGYHYFTRILYRYLFPSFAFNVYWLYLLIALVGLMYIALFVPPASIHLSLYCLLWLLLYTFLFNYEKTLNHFIRFNIAGIVVWIFIFSVSLSLLMLSEIKKAELIQRKNYIEKLDTQSDPSTERLMAIASAYLNNDFFQRNFHRFYDENENCYLRDSILSNNYIRYIKNYDGQLYIFDSLNQPLYNPDNISYEALNTILSRQSRPTDVPDLYFYEPEYDRFAYITYRPISDSSGKSLGTVYIISQPKKFSVVSLSPELFRQYRDWEFSNSTVYNYAIYSHKLLVASSKKYPFTSTLVETQIPKAKFELREQDGYSELWYRASKDKVIVMTRKKEVALETITLFSYIFCTFLLLLALIRLTTRLLNFILNKKLPSRIKFSTSIRGQIHNTFILITILSFVVIGVATISFYTKRFEYSNEERLSQTMSIMLNELQSHRELGSLIYEQRIRQDSINSTPLDEIIKRVADIHGVDANIYDFTGRLLATSQPDVYTKGFLSTQIDPRAFFYLFKMRRIEHAQKEKVSNLQYTSMYAPIRSSDGFFNAYLSIPYFTSQQVFNHEMSRFLVTLINLNAFIFLITGLMALLIANRITRSFALIKEKIMQLNLSKNNEMIVWNKNDEIGGLVTEYNRMVVKLRENADALAKSERQEAWREMARQVAHEIKNPLTPMKLSLQYLQRAIDSGSPNVPQLTASVSKTLVEQIDYLSKIAANFSQFANINHANKEIFDLHEVIQSLITIYSKNPDIDFVWKPLPRELNIFADKAQMNRVFTNLFSNANEAKRDDANCQITILEEIVDGKVRISVIDNGVGISEEMKQKIFTPNFTTKSSGTGLGLAMCKGILEQTGGDISFTTEAGKGTTFFLTIPLVDD</sequence>
<dbReference type="CDD" id="cd00082">
    <property type="entry name" value="HisKA"/>
    <property type="match status" value="1"/>
</dbReference>
<keyword evidence="7" id="KW-0067">ATP-binding</keyword>
<dbReference type="InterPro" id="IPR036097">
    <property type="entry name" value="HisK_dim/P_sf"/>
</dbReference>
<name>A0ABU7RJY5_9BACT</name>
<dbReference type="InterPro" id="IPR003661">
    <property type="entry name" value="HisK_dim/P_dom"/>
</dbReference>
<keyword evidence="4" id="KW-0808">Transferase</keyword>
<dbReference type="PANTHER" id="PTHR43065">
    <property type="entry name" value="SENSOR HISTIDINE KINASE"/>
    <property type="match status" value="1"/>
</dbReference>
<keyword evidence="5" id="KW-0547">Nucleotide-binding</keyword>
<dbReference type="SUPFAM" id="SSF55874">
    <property type="entry name" value="ATPase domain of HSP90 chaperone/DNA topoisomerase II/histidine kinase"/>
    <property type="match status" value="1"/>
</dbReference>
<dbReference type="SMART" id="SM00388">
    <property type="entry name" value="HisKA"/>
    <property type="match status" value="1"/>
</dbReference>